<dbReference type="RefSeq" id="WP_275845731.1">
    <property type="nucleotide sequence ID" value="NZ_CP135996.1"/>
</dbReference>
<protein>
    <submittedName>
        <fullName evidence="3">YdcF family protein</fullName>
    </submittedName>
</protein>
<proteinExistence type="predicted"/>
<keyword evidence="4" id="KW-1185">Reference proteome</keyword>
<dbReference type="InterPro" id="IPR051599">
    <property type="entry name" value="Cell_Envelope_Assoc"/>
</dbReference>
<reference evidence="3" key="2">
    <citation type="submission" date="2024-06" db="EMBL/GenBank/DDBJ databases">
        <title>Caproicibacterium argilliputei sp. nov, a novel caproic acid producing anaerobic bacterium isolated from pit mud.</title>
        <authorList>
            <person name="Xia S."/>
        </authorList>
    </citation>
    <scope>NUCLEOTIDE SEQUENCE</scope>
    <source>
        <strain evidence="3">ZCY20-5</strain>
    </source>
</reference>
<dbReference type="KEGG" id="carl:PXC00_02455"/>
<keyword evidence="1" id="KW-0472">Membrane</keyword>
<evidence type="ECO:0000256" key="1">
    <source>
        <dbReference type="SAM" id="Phobius"/>
    </source>
</evidence>
<accession>A0AA97DAI3</accession>
<feature type="domain" description="DUF218" evidence="2">
    <location>
        <begin position="180"/>
        <end position="316"/>
    </location>
</feature>
<keyword evidence="1" id="KW-1133">Transmembrane helix</keyword>
<dbReference type="GO" id="GO:0005886">
    <property type="term" value="C:plasma membrane"/>
    <property type="evidence" value="ECO:0007669"/>
    <property type="project" value="TreeGrafter"/>
</dbReference>
<evidence type="ECO:0000259" key="2">
    <source>
        <dbReference type="Pfam" id="PF02698"/>
    </source>
</evidence>
<keyword evidence="1" id="KW-0812">Transmembrane</keyword>
<evidence type="ECO:0000313" key="3">
    <source>
        <dbReference type="EMBL" id="WOC32754.1"/>
    </source>
</evidence>
<feature type="transmembrane region" description="Helical" evidence="1">
    <location>
        <begin position="82"/>
        <end position="101"/>
    </location>
</feature>
<sequence>MDHKELEAAKPSGGNPLLVPGLLAVTVFSVLAIVRMFQLQKIWNAGKPDTDLLLPLFLLLMAAGLVLALWKSLKNAARHTPALGWVLRIPLVLLFAFTLYSAIRQYNIMNLGSWLFCGAAVLGIVGCLLWPLLRKHRVPRMLSTVFAVLYLLAGFVCLFLGLNMYLGTQGPSAPAGTPALVLGSQVNGTTPSADLQVRINTAAAWLKKNPSSKVVACGGKGKGESITEAECIRRGLTAKGIAANRILLDDKSVNTDENIKNAKKLLGSAKSVAIVTDDYHTCRARLLAEAVGLQAYPVPSKTPDSCRTVSVMREFLALPVQMLNLHS</sequence>
<feature type="transmembrane region" description="Helical" evidence="1">
    <location>
        <begin position="113"/>
        <end position="133"/>
    </location>
</feature>
<dbReference type="GO" id="GO:0000270">
    <property type="term" value="P:peptidoglycan metabolic process"/>
    <property type="evidence" value="ECO:0007669"/>
    <property type="project" value="TreeGrafter"/>
</dbReference>
<name>A0AA97DAI3_9FIRM</name>
<dbReference type="InterPro" id="IPR014729">
    <property type="entry name" value="Rossmann-like_a/b/a_fold"/>
</dbReference>
<organism evidence="3 4">
    <name type="scientific">Caproicibacterium argilliputei</name>
    <dbReference type="NCBI Taxonomy" id="3030016"/>
    <lineage>
        <taxon>Bacteria</taxon>
        <taxon>Bacillati</taxon>
        <taxon>Bacillota</taxon>
        <taxon>Clostridia</taxon>
        <taxon>Eubacteriales</taxon>
        <taxon>Oscillospiraceae</taxon>
        <taxon>Caproicibacterium</taxon>
    </lineage>
</organism>
<dbReference type="EMBL" id="CP135996">
    <property type="protein sequence ID" value="WOC32754.1"/>
    <property type="molecule type" value="Genomic_DNA"/>
</dbReference>
<dbReference type="Proteomes" id="UP001300604">
    <property type="component" value="Chromosome"/>
</dbReference>
<gene>
    <name evidence="3" type="ORF">PXC00_02455</name>
</gene>
<dbReference type="Gene3D" id="3.40.50.620">
    <property type="entry name" value="HUPs"/>
    <property type="match status" value="1"/>
</dbReference>
<dbReference type="InterPro" id="IPR003848">
    <property type="entry name" value="DUF218"/>
</dbReference>
<dbReference type="GO" id="GO:0043164">
    <property type="term" value="P:Gram-negative-bacterium-type cell wall biogenesis"/>
    <property type="evidence" value="ECO:0007669"/>
    <property type="project" value="TreeGrafter"/>
</dbReference>
<evidence type="ECO:0000313" key="4">
    <source>
        <dbReference type="Proteomes" id="UP001300604"/>
    </source>
</evidence>
<dbReference type="PANTHER" id="PTHR30336:SF4">
    <property type="entry name" value="ENVELOPE BIOGENESIS FACTOR ELYC"/>
    <property type="match status" value="1"/>
</dbReference>
<dbReference type="AlphaFoldDB" id="A0AA97DAI3"/>
<dbReference type="Pfam" id="PF02698">
    <property type="entry name" value="DUF218"/>
    <property type="match status" value="1"/>
</dbReference>
<dbReference type="CDD" id="cd06259">
    <property type="entry name" value="YdcF-like"/>
    <property type="match status" value="1"/>
</dbReference>
<feature type="transmembrane region" description="Helical" evidence="1">
    <location>
        <begin position="52"/>
        <end position="70"/>
    </location>
</feature>
<dbReference type="PANTHER" id="PTHR30336">
    <property type="entry name" value="INNER MEMBRANE PROTEIN, PROBABLE PERMEASE"/>
    <property type="match status" value="1"/>
</dbReference>
<feature type="transmembrane region" description="Helical" evidence="1">
    <location>
        <begin position="17"/>
        <end position="37"/>
    </location>
</feature>
<reference evidence="3" key="1">
    <citation type="submission" date="2023-09" db="EMBL/GenBank/DDBJ databases">
        <authorList>
            <person name="Zeng C."/>
        </authorList>
    </citation>
    <scope>NUCLEOTIDE SEQUENCE</scope>
    <source>
        <strain evidence="3">ZCY20-5</strain>
    </source>
</reference>
<feature type="transmembrane region" description="Helical" evidence="1">
    <location>
        <begin position="145"/>
        <end position="166"/>
    </location>
</feature>